<dbReference type="InterPro" id="IPR000055">
    <property type="entry name" value="Restrct_endonuc_typeI_TRD"/>
</dbReference>
<feature type="coiled-coil region" evidence="5">
    <location>
        <begin position="1"/>
        <end position="28"/>
    </location>
</feature>
<protein>
    <submittedName>
        <fullName evidence="7">Restriction endonuclease subunit S</fullName>
    </submittedName>
</protein>
<keyword evidence="7" id="KW-0540">Nuclease</keyword>
<keyword evidence="7" id="KW-0255">Endonuclease</keyword>
<sequence length="248" mass="28811">MRSRRILLERIRQEKEQLIKEKKIKKEKPLPQITEEETSFELPNGWEWARIGNISKIVEYGTSQKASEQNIGIPVLRMNNILNGKIVLNNLKYVQTDIKDLPRLYLNKGDLLFNRTNSYELVGKTAVFNEESAFTFASYLIRISLCNDYIDCNYLNIVMNSESYRTKQIEPGIIQQNGQANFNGTKLKNTLVPIPPLNEQKRIIEKVNQFMSLCDKLEKYLEQSKQESDNLMKAVLQEAFTVKEEVLS</sequence>
<dbReference type="PANTHER" id="PTHR43140">
    <property type="entry name" value="TYPE-1 RESTRICTION ENZYME ECOKI SPECIFICITY PROTEIN"/>
    <property type="match status" value="1"/>
</dbReference>
<dbReference type="CDD" id="cd17524">
    <property type="entry name" value="RMtype1_S_EcoUTORF5051P-TRD2-CR2_like"/>
    <property type="match status" value="1"/>
</dbReference>
<evidence type="ECO:0000313" key="7">
    <source>
        <dbReference type="EMBL" id="QPR80654.1"/>
    </source>
</evidence>
<evidence type="ECO:0000256" key="3">
    <source>
        <dbReference type="ARBA" id="ARBA00023125"/>
    </source>
</evidence>
<keyword evidence="7" id="KW-0614">Plasmid</keyword>
<dbReference type="SUPFAM" id="SSF116734">
    <property type="entry name" value="DNA methylase specificity domain"/>
    <property type="match status" value="1"/>
</dbReference>
<dbReference type="RefSeq" id="WP_052495857.1">
    <property type="nucleotide sequence ID" value="NZ_CP065740.1"/>
</dbReference>
<keyword evidence="8" id="KW-1185">Reference proteome</keyword>
<dbReference type="Proteomes" id="UP000594791">
    <property type="component" value="Plasmid unnamed"/>
</dbReference>
<keyword evidence="3" id="KW-0238">DNA-binding</keyword>
<accession>A0A7T2V928</accession>
<dbReference type="Gene3D" id="3.90.220.20">
    <property type="entry name" value="DNA methylase specificity domains"/>
    <property type="match status" value="1"/>
</dbReference>
<dbReference type="PANTHER" id="PTHR43140:SF1">
    <property type="entry name" value="TYPE I RESTRICTION ENZYME ECOKI SPECIFICITY SUBUNIT"/>
    <property type="match status" value="1"/>
</dbReference>
<comment type="similarity">
    <text evidence="1">Belongs to the type-I restriction system S methylase family.</text>
</comment>
<dbReference type="Pfam" id="PF01420">
    <property type="entry name" value="Methylase_S"/>
    <property type="match status" value="1"/>
</dbReference>
<comment type="subunit">
    <text evidence="4">The methyltransferase is composed of M and S polypeptides.</text>
</comment>
<geneLocation type="plasmid" evidence="7 8">
    <name>unnamed</name>
</geneLocation>
<dbReference type="InterPro" id="IPR051212">
    <property type="entry name" value="Type-I_RE_S_subunit"/>
</dbReference>
<evidence type="ECO:0000256" key="1">
    <source>
        <dbReference type="ARBA" id="ARBA00010923"/>
    </source>
</evidence>
<dbReference type="EMBL" id="CP065740">
    <property type="protein sequence ID" value="QPR80654.1"/>
    <property type="molecule type" value="Genomic_DNA"/>
</dbReference>
<reference evidence="7 8" key="1">
    <citation type="submission" date="2020-12" db="EMBL/GenBank/DDBJ databases">
        <title>FDA dAtabase for Regulatory Grade micrObial Sequences (FDA-ARGOS): Supporting development and validation of Infectious Disease Dx tests.</title>
        <authorList>
            <person name="Nelson B."/>
            <person name="Plummer A."/>
            <person name="Tallon L."/>
            <person name="Sadzewicz L."/>
            <person name="Zhao X."/>
            <person name="Boylan J."/>
            <person name="Ott S."/>
            <person name="Bowen H."/>
            <person name="Vavikolanu K."/>
            <person name="Mehta A."/>
            <person name="Aluvathingal J."/>
            <person name="Nadendla S."/>
            <person name="Myers T."/>
            <person name="Yan Y."/>
            <person name="Sichtig H."/>
        </authorList>
    </citation>
    <scope>NUCLEOTIDE SEQUENCE [LARGE SCALE GENOMIC DNA]</scope>
    <source>
        <strain evidence="7 8">FDAARGOS_920</strain>
        <plasmid evidence="7 8">unnamed</plasmid>
    </source>
</reference>
<dbReference type="GO" id="GO:0004519">
    <property type="term" value="F:endonuclease activity"/>
    <property type="evidence" value="ECO:0007669"/>
    <property type="project" value="UniProtKB-KW"/>
</dbReference>
<gene>
    <name evidence="7" type="ORF">I6G77_27985</name>
</gene>
<organism evidence="7 8">
    <name type="scientific">Bacillus tropicus</name>
    <dbReference type="NCBI Taxonomy" id="2026188"/>
    <lineage>
        <taxon>Bacteria</taxon>
        <taxon>Bacillati</taxon>
        <taxon>Bacillota</taxon>
        <taxon>Bacilli</taxon>
        <taxon>Bacillales</taxon>
        <taxon>Bacillaceae</taxon>
        <taxon>Bacillus</taxon>
        <taxon>Bacillus cereus group</taxon>
    </lineage>
</organism>
<proteinExistence type="inferred from homology"/>
<dbReference type="InterPro" id="IPR044946">
    <property type="entry name" value="Restrct_endonuc_typeI_TRD_sf"/>
</dbReference>
<keyword evidence="5" id="KW-0175">Coiled coil</keyword>
<keyword evidence="2" id="KW-0680">Restriction system</keyword>
<feature type="domain" description="Type I restriction modification DNA specificity" evidence="6">
    <location>
        <begin position="43"/>
        <end position="221"/>
    </location>
</feature>
<keyword evidence="7" id="KW-0378">Hydrolase</keyword>
<evidence type="ECO:0000256" key="5">
    <source>
        <dbReference type="SAM" id="Coils"/>
    </source>
</evidence>
<name>A0A7T2V928_9BACI</name>
<evidence type="ECO:0000256" key="2">
    <source>
        <dbReference type="ARBA" id="ARBA00022747"/>
    </source>
</evidence>
<evidence type="ECO:0000259" key="6">
    <source>
        <dbReference type="Pfam" id="PF01420"/>
    </source>
</evidence>
<evidence type="ECO:0000313" key="8">
    <source>
        <dbReference type="Proteomes" id="UP000594791"/>
    </source>
</evidence>
<evidence type="ECO:0000256" key="4">
    <source>
        <dbReference type="ARBA" id="ARBA00038652"/>
    </source>
</evidence>